<reference evidence="1" key="2">
    <citation type="journal article" date="2024" name="Plant">
        <title>Genomic evolution and insights into agronomic trait innovations of Sesamum species.</title>
        <authorList>
            <person name="Miao H."/>
            <person name="Wang L."/>
            <person name="Qu L."/>
            <person name="Liu H."/>
            <person name="Sun Y."/>
            <person name="Le M."/>
            <person name="Wang Q."/>
            <person name="Wei S."/>
            <person name="Zheng Y."/>
            <person name="Lin W."/>
            <person name="Duan Y."/>
            <person name="Cao H."/>
            <person name="Xiong S."/>
            <person name="Wang X."/>
            <person name="Wei L."/>
            <person name="Li C."/>
            <person name="Ma Q."/>
            <person name="Ju M."/>
            <person name="Zhao R."/>
            <person name="Li G."/>
            <person name="Mu C."/>
            <person name="Tian Q."/>
            <person name="Mei H."/>
            <person name="Zhang T."/>
            <person name="Gao T."/>
            <person name="Zhang H."/>
        </authorList>
    </citation>
    <scope>NUCLEOTIDE SEQUENCE</scope>
    <source>
        <strain evidence="1">G02</strain>
    </source>
</reference>
<evidence type="ECO:0000313" key="1">
    <source>
        <dbReference type="EMBL" id="KAL0441970.1"/>
    </source>
</evidence>
<gene>
    <name evidence="1" type="ORF">Sradi_0135900</name>
</gene>
<sequence length="275" mass="30563">MPEDYDTAFKEALAVFQHARVYDIVSKQLKPLKPLPAELLHCQNEELDFLGPDLSPSLVIAIAEGNLDPCTMQAFDYFPQPGHDSANRLLRQEEPTESTEEGCFTTLSFHKTHRKRIRGDTPLDSVTNSLEERKPKEITQEVLHASEALALEKLAFPLREEVSKGNQDVSLGCPLNIPNNNPFKKWKQNEVQLNQTVPVDEQASEVTDIENSVTSCMTPVSQESVDSKPAKNIFTCTGIKSSVRADWRLVAVQALPSSLAARNRVKLVPSVPTST</sequence>
<comment type="caution">
    <text evidence="1">The sequence shown here is derived from an EMBL/GenBank/DDBJ whole genome shotgun (WGS) entry which is preliminary data.</text>
</comment>
<reference evidence="1" key="1">
    <citation type="submission" date="2020-06" db="EMBL/GenBank/DDBJ databases">
        <authorList>
            <person name="Li T."/>
            <person name="Hu X."/>
            <person name="Zhang T."/>
            <person name="Song X."/>
            <person name="Zhang H."/>
            <person name="Dai N."/>
            <person name="Sheng W."/>
            <person name="Hou X."/>
            <person name="Wei L."/>
        </authorList>
    </citation>
    <scope>NUCLEOTIDE SEQUENCE</scope>
    <source>
        <strain evidence="1">G02</strain>
        <tissue evidence="1">Leaf</tissue>
    </source>
</reference>
<organism evidence="1">
    <name type="scientific">Sesamum radiatum</name>
    <name type="common">Black benniseed</name>
    <dbReference type="NCBI Taxonomy" id="300843"/>
    <lineage>
        <taxon>Eukaryota</taxon>
        <taxon>Viridiplantae</taxon>
        <taxon>Streptophyta</taxon>
        <taxon>Embryophyta</taxon>
        <taxon>Tracheophyta</taxon>
        <taxon>Spermatophyta</taxon>
        <taxon>Magnoliopsida</taxon>
        <taxon>eudicotyledons</taxon>
        <taxon>Gunneridae</taxon>
        <taxon>Pentapetalae</taxon>
        <taxon>asterids</taxon>
        <taxon>lamiids</taxon>
        <taxon>Lamiales</taxon>
        <taxon>Pedaliaceae</taxon>
        <taxon>Sesamum</taxon>
    </lineage>
</organism>
<proteinExistence type="predicted"/>
<protein>
    <submittedName>
        <fullName evidence="1">Uncharacterized protein</fullName>
    </submittedName>
</protein>
<dbReference type="EMBL" id="JACGWJ010000001">
    <property type="protein sequence ID" value="KAL0441970.1"/>
    <property type="molecule type" value="Genomic_DNA"/>
</dbReference>
<name>A0AAW2WJG2_SESRA</name>
<accession>A0AAW2WJG2</accession>
<dbReference type="AlphaFoldDB" id="A0AAW2WJG2"/>